<protein>
    <submittedName>
        <fullName evidence="2">Uncharacterized protein</fullName>
    </submittedName>
</protein>
<feature type="compositionally biased region" description="Acidic residues" evidence="1">
    <location>
        <begin position="775"/>
        <end position="784"/>
    </location>
</feature>
<feature type="compositionally biased region" description="Polar residues" evidence="1">
    <location>
        <begin position="764"/>
        <end position="774"/>
    </location>
</feature>
<evidence type="ECO:0000313" key="3">
    <source>
        <dbReference type="EMBL" id="CAE6429966.1"/>
    </source>
</evidence>
<evidence type="ECO:0000313" key="4">
    <source>
        <dbReference type="Proteomes" id="UP000663861"/>
    </source>
</evidence>
<comment type="caution">
    <text evidence="2">The sequence shown here is derived from an EMBL/GenBank/DDBJ whole genome shotgun (WGS) entry which is preliminary data.</text>
</comment>
<dbReference type="Pfam" id="PF18759">
    <property type="entry name" value="Plavaka"/>
    <property type="match status" value="1"/>
</dbReference>
<feature type="compositionally biased region" description="Acidic residues" evidence="1">
    <location>
        <begin position="447"/>
        <end position="467"/>
    </location>
</feature>
<sequence>MYISTDRKVRIYGDMSASDWWWKEMEKMARQGKRDATIVPVIIATDQTTLSIMCGGQKAYPVYVSFGNLDKDWRRKPSKRGMYLLGYLPVDAFEDVSNDEERRRLKADLVHRAMEQMLMPLRKASEEGVEMWCPDGRLRRVYPRVAAYTADWPEQNLQACTSEGGCPICKATYSERGAINEAADLREREETLDAFRKYFLRENPIHLKPLGLKPVWPWWGDIPDVNLSACLTPDLLHQAYQGVFKTHLVRWMKHIFGVDVLDNRFAAMPGAEGLTHFTKGISKVSQWTGRQSKQLLAQFLPAVVGGLTPELAEMVRVLVDFMYRSHASSLTDEDLESMEQDLRTFHELKDLLVLKGVYQSPERFNKIPKLHMLRHWVLSIRELGTPDGYNTEAPEHLHIEYAKVPWRASNKVRPLAQMVTYIQRQEAIRKHRKHLDQYFMVNPGEGESPDGGEEVRESEEVELEDVEDLGRGIEDGAVGRSEGSVGEVEIEEGPDEQDVLDPIAYPTPSRQMSKHPTKKKVPLWNLMDKYGASNIIRDTTNFLNCQLGIDKRNILLSPNNHVQVWHKLYLYHSPPSFAPFDPPRRDVVRARPPVLGAAGRVHQPAAWDIALYLEKPNRSWRSTEIYEKHGINRYRAGRVRALFTLPSNMRFYYPGQLAYLELFTPFDASVSPFTKLHSTKPDYRMGIRQTMVVPVTDIVFAAHLVPKFHMLDDELEFDRYTDLLEIGRNFWLNHYYNHHFYRYIHYWRRRRFGLQQRLHYNVQRSQHPNSTSSMEVEDLALDNL</sequence>
<evidence type="ECO:0000313" key="2">
    <source>
        <dbReference type="EMBL" id="CAE6427701.1"/>
    </source>
</evidence>
<dbReference type="EMBL" id="CAJMWX010000785">
    <property type="protein sequence ID" value="CAE6429966.1"/>
    <property type="molecule type" value="Genomic_DNA"/>
</dbReference>
<accession>A0A8H2XIR6</accession>
<feature type="region of interest" description="Disordered" evidence="1">
    <location>
        <begin position="764"/>
        <end position="784"/>
    </location>
</feature>
<feature type="compositionally biased region" description="Low complexity" evidence="1">
    <location>
        <begin position="476"/>
        <end position="487"/>
    </location>
</feature>
<dbReference type="Proteomes" id="UP000663888">
    <property type="component" value="Unassembled WGS sequence"/>
</dbReference>
<organism evidence="2 4">
    <name type="scientific">Rhizoctonia solani</name>
    <dbReference type="NCBI Taxonomy" id="456999"/>
    <lineage>
        <taxon>Eukaryota</taxon>
        <taxon>Fungi</taxon>
        <taxon>Dikarya</taxon>
        <taxon>Basidiomycota</taxon>
        <taxon>Agaricomycotina</taxon>
        <taxon>Agaricomycetes</taxon>
        <taxon>Cantharellales</taxon>
        <taxon>Ceratobasidiaceae</taxon>
        <taxon>Rhizoctonia</taxon>
    </lineage>
</organism>
<name>A0A8H2XIR6_9AGAM</name>
<gene>
    <name evidence="2" type="ORF">RDB_LOCUS21855</name>
    <name evidence="3" type="ORF">RDB_LOCUS34004</name>
</gene>
<evidence type="ECO:0000256" key="1">
    <source>
        <dbReference type="SAM" id="MobiDB-lite"/>
    </source>
</evidence>
<reference evidence="2" key="1">
    <citation type="submission" date="2021-01" db="EMBL/GenBank/DDBJ databases">
        <authorList>
            <person name="Kaushik A."/>
        </authorList>
    </citation>
    <scope>NUCLEOTIDE SEQUENCE</scope>
    <source>
        <strain evidence="3">AG4-R118</strain>
        <strain evidence="2">AG4-RS23</strain>
    </source>
</reference>
<dbReference type="InterPro" id="IPR041078">
    <property type="entry name" value="Plavaka"/>
</dbReference>
<dbReference type="EMBL" id="CAJMWY010000312">
    <property type="protein sequence ID" value="CAE6427701.1"/>
    <property type="molecule type" value="Genomic_DNA"/>
</dbReference>
<dbReference type="Proteomes" id="UP000663861">
    <property type="component" value="Unassembled WGS sequence"/>
</dbReference>
<feature type="region of interest" description="Disordered" evidence="1">
    <location>
        <begin position="441"/>
        <end position="494"/>
    </location>
</feature>
<proteinExistence type="predicted"/>
<dbReference type="AlphaFoldDB" id="A0A8H2XIR6"/>